<keyword evidence="6 8" id="KW-0408">Iron</keyword>
<dbReference type="InterPro" id="IPR002401">
    <property type="entry name" value="Cyt_P450_E_grp-I"/>
</dbReference>
<dbReference type="InterPro" id="IPR017972">
    <property type="entry name" value="Cyt_P450_CS"/>
</dbReference>
<name>A0A3S3N797_9MAGN</name>
<dbReference type="EMBL" id="QPKB01000001">
    <property type="protein sequence ID" value="RWR74057.1"/>
    <property type="molecule type" value="Genomic_DNA"/>
</dbReference>
<keyword evidence="10" id="KW-0472">Membrane</keyword>
<organism evidence="11 12">
    <name type="scientific">Cinnamomum micranthum f. kanehirae</name>
    <dbReference type="NCBI Taxonomy" id="337451"/>
    <lineage>
        <taxon>Eukaryota</taxon>
        <taxon>Viridiplantae</taxon>
        <taxon>Streptophyta</taxon>
        <taxon>Embryophyta</taxon>
        <taxon>Tracheophyta</taxon>
        <taxon>Spermatophyta</taxon>
        <taxon>Magnoliopsida</taxon>
        <taxon>Magnoliidae</taxon>
        <taxon>Laurales</taxon>
        <taxon>Lauraceae</taxon>
        <taxon>Cinnamomum</taxon>
    </lineage>
</organism>
<dbReference type="InterPro" id="IPR001128">
    <property type="entry name" value="Cyt_P450"/>
</dbReference>
<dbReference type="GO" id="GO:0016705">
    <property type="term" value="F:oxidoreductase activity, acting on paired donors, with incorporation or reduction of molecular oxygen"/>
    <property type="evidence" value="ECO:0007669"/>
    <property type="project" value="InterPro"/>
</dbReference>
<evidence type="ECO:0000256" key="1">
    <source>
        <dbReference type="ARBA" id="ARBA00001971"/>
    </source>
</evidence>
<evidence type="ECO:0000256" key="10">
    <source>
        <dbReference type="SAM" id="Phobius"/>
    </source>
</evidence>
<keyword evidence="10" id="KW-0812">Transmembrane</keyword>
<accession>A0A3S3N797</accession>
<dbReference type="Proteomes" id="UP000283530">
    <property type="component" value="Unassembled WGS sequence"/>
</dbReference>
<keyword evidence="10" id="KW-1133">Transmembrane helix</keyword>
<gene>
    <name evidence="11" type="ORF">CKAN_00237100</name>
</gene>
<dbReference type="FunFam" id="1.10.630.10:FF:000008">
    <property type="entry name" value="Cytochrome P450 71D8"/>
    <property type="match status" value="1"/>
</dbReference>
<dbReference type="STRING" id="337451.A0A3S3N797"/>
<keyword evidence="5 9" id="KW-0560">Oxidoreductase</keyword>
<keyword evidence="4 8" id="KW-0479">Metal-binding</keyword>
<evidence type="ECO:0000256" key="6">
    <source>
        <dbReference type="ARBA" id="ARBA00023004"/>
    </source>
</evidence>
<dbReference type="GO" id="GO:0004497">
    <property type="term" value="F:monooxygenase activity"/>
    <property type="evidence" value="ECO:0007669"/>
    <property type="project" value="UniProtKB-KW"/>
</dbReference>
<keyword evidence="12" id="KW-1185">Reference proteome</keyword>
<evidence type="ECO:0000256" key="3">
    <source>
        <dbReference type="ARBA" id="ARBA00022617"/>
    </source>
</evidence>
<dbReference type="InterPro" id="IPR036396">
    <property type="entry name" value="Cyt_P450_sf"/>
</dbReference>
<evidence type="ECO:0000256" key="5">
    <source>
        <dbReference type="ARBA" id="ARBA00023002"/>
    </source>
</evidence>
<comment type="cofactor">
    <cofactor evidence="1 8">
        <name>heme</name>
        <dbReference type="ChEBI" id="CHEBI:30413"/>
    </cofactor>
</comment>
<dbReference type="CDD" id="cd11072">
    <property type="entry name" value="CYP71-like"/>
    <property type="match status" value="1"/>
</dbReference>
<evidence type="ECO:0000256" key="8">
    <source>
        <dbReference type="PIRSR" id="PIRSR602401-1"/>
    </source>
</evidence>
<reference evidence="11 12" key="1">
    <citation type="journal article" date="2019" name="Nat. Plants">
        <title>Stout camphor tree genome fills gaps in understanding of flowering plant genome evolution.</title>
        <authorList>
            <person name="Chaw S.M."/>
            <person name="Liu Y.C."/>
            <person name="Wu Y.W."/>
            <person name="Wang H.Y."/>
            <person name="Lin C.I."/>
            <person name="Wu C.S."/>
            <person name="Ke H.M."/>
            <person name="Chang L.Y."/>
            <person name="Hsu C.Y."/>
            <person name="Yang H.T."/>
            <person name="Sudianto E."/>
            <person name="Hsu M.H."/>
            <person name="Wu K.P."/>
            <person name="Wang L.N."/>
            <person name="Leebens-Mack J.H."/>
            <person name="Tsai I.J."/>
        </authorList>
    </citation>
    <scope>NUCLEOTIDE SEQUENCE [LARGE SCALE GENOMIC DNA]</scope>
    <source>
        <strain evidence="12">cv. Chaw 1501</strain>
        <tissue evidence="11">Young leaves</tissue>
    </source>
</reference>
<evidence type="ECO:0000256" key="9">
    <source>
        <dbReference type="RuleBase" id="RU000461"/>
    </source>
</evidence>
<evidence type="ECO:0000313" key="12">
    <source>
        <dbReference type="Proteomes" id="UP000283530"/>
    </source>
</evidence>
<dbReference type="Gene3D" id="1.10.630.10">
    <property type="entry name" value="Cytochrome P450"/>
    <property type="match status" value="1"/>
</dbReference>
<evidence type="ECO:0000256" key="2">
    <source>
        <dbReference type="ARBA" id="ARBA00010617"/>
    </source>
</evidence>
<comment type="caution">
    <text evidence="11">The sequence shown here is derived from an EMBL/GenBank/DDBJ whole genome shotgun (WGS) entry which is preliminary data.</text>
</comment>
<dbReference type="SUPFAM" id="SSF48264">
    <property type="entry name" value="Cytochrome P450"/>
    <property type="match status" value="1"/>
</dbReference>
<evidence type="ECO:0000256" key="4">
    <source>
        <dbReference type="ARBA" id="ARBA00022723"/>
    </source>
</evidence>
<evidence type="ECO:0000313" key="11">
    <source>
        <dbReference type="EMBL" id="RWR74057.1"/>
    </source>
</evidence>
<dbReference type="PROSITE" id="PS00086">
    <property type="entry name" value="CYTOCHROME_P450"/>
    <property type="match status" value="1"/>
</dbReference>
<feature type="binding site" description="axial binding residue" evidence="8">
    <location>
        <position position="493"/>
    </location>
    <ligand>
        <name>heme</name>
        <dbReference type="ChEBI" id="CHEBI:30413"/>
    </ligand>
    <ligandPart>
        <name>Fe</name>
        <dbReference type="ChEBI" id="CHEBI:18248"/>
    </ligandPart>
</feature>
<comment type="similarity">
    <text evidence="2 9">Belongs to the cytochrome P450 family.</text>
</comment>
<dbReference type="OrthoDB" id="2789670at2759"/>
<dbReference type="GO" id="GO:0005506">
    <property type="term" value="F:iron ion binding"/>
    <property type="evidence" value="ECO:0007669"/>
    <property type="project" value="InterPro"/>
</dbReference>
<dbReference type="PRINTS" id="PR00385">
    <property type="entry name" value="P450"/>
</dbReference>
<keyword evidence="7 9" id="KW-0503">Monooxygenase</keyword>
<evidence type="ECO:0000256" key="7">
    <source>
        <dbReference type="ARBA" id="ARBA00023033"/>
    </source>
</evidence>
<dbReference type="PANTHER" id="PTHR47955">
    <property type="entry name" value="CYTOCHROME P450 FAMILY 71 PROTEIN"/>
    <property type="match status" value="1"/>
</dbReference>
<sequence>MRTDHLSSNKKPIANDPSKIHHLLTYTNPSMELQYSTVSVSLLFTFLLFLFMFKKKASKLPPGPMKLPIIGNMHQLSGPLPHHTLRDLAHKHGPLVHLRLGEISTIIVTSPEMAKEIMKTYDLNFADRPQTMGVKIFTYNCADMAFAPHGEFWRQLRKVCALELFSTKRVESFQFLREEEVSNLIQSVYAEIDSPINLSKKILSMTNNIIARAAFGKKCKDQERFLTALREAVALAGRFHGTDFFPSWKFLHCFSRIKSQMEIVQRKLDGIFNDIIEDHRQKIMTAQTTKGGQEGKDEDLIDVLLRIQQHRELGFPVTTDNIKGVIFLLKGESWKIAVSETKFILENVLKDIFIGGTETSSATLEWAMAELMRNPRVMEKAQAEVRQALNGKEVDERDTDKLNYLRLVIKETLRLHPPLALLVQRQGRERCEIAGYEIPEKTRVIVNAWAIGRDPRNWDDAESFKPERFDGSTLDFKGGNFEYIPFGAGRRICPGITFGLANMVYPLALLLYHFDWKLPNEMEPKDLDMTETFGASVTKRTHLYLHARPSDSNA</sequence>
<dbReference type="AlphaFoldDB" id="A0A3S3N797"/>
<proteinExistence type="inferred from homology"/>
<dbReference type="Pfam" id="PF00067">
    <property type="entry name" value="p450"/>
    <property type="match status" value="2"/>
</dbReference>
<protein>
    <submittedName>
        <fullName evidence="11">Cytochrome P450</fullName>
    </submittedName>
</protein>
<dbReference type="PANTHER" id="PTHR47955:SF8">
    <property type="entry name" value="CYTOCHROME P450 71D11-LIKE"/>
    <property type="match status" value="1"/>
</dbReference>
<keyword evidence="3 8" id="KW-0349">Heme</keyword>
<dbReference type="GO" id="GO:0020037">
    <property type="term" value="F:heme binding"/>
    <property type="evidence" value="ECO:0007669"/>
    <property type="project" value="InterPro"/>
</dbReference>
<feature type="transmembrane region" description="Helical" evidence="10">
    <location>
        <begin position="33"/>
        <end position="53"/>
    </location>
</feature>
<dbReference type="PRINTS" id="PR00463">
    <property type="entry name" value="EP450I"/>
</dbReference>